<evidence type="ECO:0000313" key="1">
    <source>
        <dbReference type="EMBL" id="SMC87970.1"/>
    </source>
</evidence>
<evidence type="ECO:0000313" key="2">
    <source>
        <dbReference type="Proteomes" id="UP000192840"/>
    </source>
</evidence>
<sequence>MLSRAPRGAAPTSPYYQYENVGATPRCTRLTPNSPGNVPGHTTSFCDEEHCATLAR</sequence>
<gene>
    <name evidence="1" type="ORF">SAMN05660733_02229</name>
</gene>
<proteinExistence type="predicted"/>
<accession>A0A1W2CRX9</accession>
<reference evidence="2" key="1">
    <citation type="submission" date="2017-04" db="EMBL/GenBank/DDBJ databases">
        <authorList>
            <person name="Varghese N."/>
            <person name="Submissions S."/>
        </authorList>
    </citation>
    <scope>NUCLEOTIDE SEQUENCE [LARGE SCALE GENOMIC DNA]</scope>
    <source>
        <strain evidence="2">DSM 44073</strain>
    </source>
</reference>
<dbReference type="STRING" id="40571.SAMN05660733_02229"/>
<keyword evidence="2" id="KW-1185">Reference proteome</keyword>
<dbReference type="AlphaFoldDB" id="A0A1W2CRX9"/>
<dbReference type="Proteomes" id="UP000192840">
    <property type="component" value="Unassembled WGS sequence"/>
</dbReference>
<protein>
    <submittedName>
        <fullName evidence="1">Uncharacterized protein</fullName>
    </submittedName>
</protein>
<organism evidence="1 2">
    <name type="scientific">Lentzea albidocapillata</name>
    <dbReference type="NCBI Taxonomy" id="40571"/>
    <lineage>
        <taxon>Bacteria</taxon>
        <taxon>Bacillati</taxon>
        <taxon>Actinomycetota</taxon>
        <taxon>Actinomycetes</taxon>
        <taxon>Pseudonocardiales</taxon>
        <taxon>Pseudonocardiaceae</taxon>
        <taxon>Lentzea</taxon>
    </lineage>
</organism>
<name>A0A1W2CRX9_9PSEU</name>
<dbReference type="EMBL" id="FWYC01000006">
    <property type="protein sequence ID" value="SMC87970.1"/>
    <property type="molecule type" value="Genomic_DNA"/>
</dbReference>